<proteinExistence type="predicted"/>
<evidence type="ECO:0000313" key="2">
    <source>
        <dbReference type="Proteomes" id="UP001162483"/>
    </source>
</evidence>
<gene>
    <name evidence="1" type="ORF">SPARVUS_LOCUS1129348</name>
</gene>
<evidence type="ECO:0000313" key="1">
    <source>
        <dbReference type="EMBL" id="CAI9536993.1"/>
    </source>
</evidence>
<dbReference type="EMBL" id="CATNWA010000441">
    <property type="protein sequence ID" value="CAI9536993.1"/>
    <property type="molecule type" value="Genomic_DNA"/>
</dbReference>
<dbReference type="Proteomes" id="UP001162483">
    <property type="component" value="Unassembled WGS sequence"/>
</dbReference>
<comment type="caution">
    <text evidence="1">The sequence shown here is derived from an EMBL/GenBank/DDBJ whole genome shotgun (WGS) entry which is preliminary data.</text>
</comment>
<protein>
    <submittedName>
        <fullName evidence="1">Uncharacterized protein</fullName>
    </submittedName>
</protein>
<sequence length="55" mass="6016">MILHFREGCIVFNGARPPLSASAHCSWIADHSLSGQYVTERCTPPPPSETLPSHI</sequence>
<reference evidence="1" key="1">
    <citation type="submission" date="2023-05" db="EMBL/GenBank/DDBJ databases">
        <authorList>
            <person name="Stuckert A."/>
        </authorList>
    </citation>
    <scope>NUCLEOTIDE SEQUENCE</scope>
</reference>
<organism evidence="1 2">
    <name type="scientific">Staurois parvus</name>
    <dbReference type="NCBI Taxonomy" id="386267"/>
    <lineage>
        <taxon>Eukaryota</taxon>
        <taxon>Metazoa</taxon>
        <taxon>Chordata</taxon>
        <taxon>Craniata</taxon>
        <taxon>Vertebrata</taxon>
        <taxon>Euteleostomi</taxon>
        <taxon>Amphibia</taxon>
        <taxon>Batrachia</taxon>
        <taxon>Anura</taxon>
        <taxon>Neobatrachia</taxon>
        <taxon>Ranoidea</taxon>
        <taxon>Ranidae</taxon>
        <taxon>Staurois</taxon>
    </lineage>
</organism>
<keyword evidence="2" id="KW-1185">Reference proteome</keyword>
<accession>A0ABN9ATA8</accession>
<name>A0ABN9ATA8_9NEOB</name>